<protein>
    <submittedName>
        <fullName evidence="2">FAD binding domain-containing protein</fullName>
    </submittedName>
</protein>
<dbReference type="InterPro" id="IPR016169">
    <property type="entry name" value="FAD-bd_PCMH_sub2"/>
</dbReference>
<gene>
    <name evidence="2" type="ORF">DHEL01_v203453</name>
</gene>
<dbReference type="EMBL" id="MAVT02000209">
    <property type="protein sequence ID" value="POS78146.1"/>
    <property type="molecule type" value="Genomic_DNA"/>
</dbReference>
<accession>A0A2P5I6M3</accession>
<dbReference type="STRING" id="158607.A0A2P5I6M3"/>
<name>A0A2P5I6M3_DIAHE</name>
<organism evidence="2 3">
    <name type="scientific">Diaporthe helianthi</name>
    <dbReference type="NCBI Taxonomy" id="158607"/>
    <lineage>
        <taxon>Eukaryota</taxon>
        <taxon>Fungi</taxon>
        <taxon>Dikarya</taxon>
        <taxon>Ascomycota</taxon>
        <taxon>Pezizomycotina</taxon>
        <taxon>Sordariomycetes</taxon>
        <taxon>Sordariomycetidae</taxon>
        <taxon>Diaporthales</taxon>
        <taxon>Diaporthaceae</taxon>
        <taxon>Diaporthe</taxon>
    </lineage>
</organism>
<sequence length="132" mass="14637">MLVASSSPDSFNALADFISPEWQQRDLVGVQYLSRRPLGNEYAACAAALQHVQRNGARGRRGNLRSNSRELYEPQLPSRSSGRVPAYYIAVQGASEVTKAFEFARRYNVALSIKNSGHDYVMRSSQRGSLAL</sequence>
<evidence type="ECO:0000313" key="2">
    <source>
        <dbReference type="EMBL" id="POS78146.1"/>
    </source>
</evidence>
<comment type="caution">
    <text evidence="2">The sequence shown here is derived from an EMBL/GenBank/DDBJ whole genome shotgun (WGS) entry which is preliminary data.</text>
</comment>
<dbReference type="Proteomes" id="UP000094444">
    <property type="component" value="Unassembled WGS sequence"/>
</dbReference>
<evidence type="ECO:0000313" key="3">
    <source>
        <dbReference type="Proteomes" id="UP000094444"/>
    </source>
</evidence>
<dbReference type="OrthoDB" id="9983560at2759"/>
<dbReference type="InParanoid" id="A0A2P5I6M3"/>
<dbReference type="SUPFAM" id="SSF56176">
    <property type="entry name" value="FAD-binding/transporter-associated domain-like"/>
    <property type="match status" value="1"/>
</dbReference>
<dbReference type="InterPro" id="IPR036318">
    <property type="entry name" value="FAD-bd_PCMH-like_sf"/>
</dbReference>
<evidence type="ECO:0000256" key="1">
    <source>
        <dbReference type="SAM" id="MobiDB-lite"/>
    </source>
</evidence>
<keyword evidence="3" id="KW-1185">Reference proteome</keyword>
<proteinExistence type="predicted"/>
<reference evidence="2" key="1">
    <citation type="submission" date="2017-09" db="EMBL/GenBank/DDBJ databases">
        <title>Polyketide synthases of a Diaporthe helianthi virulent isolate.</title>
        <authorList>
            <person name="Baroncelli R."/>
        </authorList>
    </citation>
    <scope>NUCLEOTIDE SEQUENCE [LARGE SCALE GENOMIC DNA]</scope>
    <source>
        <strain evidence="2">7/96</strain>
    </source>
</reference>
<dbReference type="AlphaFoldDB" id="A0A2P5I6M3"/>
<feature type="region of interest" description="Disordered" evidence="1">
    <location>
        <begin position="55"/>
        <end position="80"/>
    </location>
</feature>
<dbReference type="GO" id="GO:0050660">
    <property type="term" value="F:flavin adenine dinucleotide binding"/>
    <property type="evidence" value="ECO:0007669"/>
    <property type="project" value="InterPro"/>
</dbReference>
<dbReference type="Gene3D" id="3.30.465.10">
    <property type="match status" value="1"/>
</dbReference>